<dbReference type="Proteomes" id="UP000321083">
    <property type="component" value="Unassembled WGS sequence"/>
</dbReference>
<feature type="compositionally biased region" description="Low complexity" evidence="1">
    <location>
        <begin position="87"/>
        <end position="106"/>
    </location>
</feature>
<feature type="region of interest" description="Disordered" evidence="1">
    <location>
        <begin position="247"/>
        <end position="316"/>
    </location>
</feature>
<dbReference type="AlphaFoldDB" id="A0A5C6MBQ9"/>
<feature type="compositionally biased region" description="Basic and acidic residues" evidence="1">
    <location>
        <begin position="307"/>
        <end position="316"/>
    </location>
</feature>
<name>A0A5C6MBQ9_9PLAN</name>
<reference evidence="2 3" key="2">
    <citation type="submission" date="2019-08" db="EMBL/GenBank/DDBJ databases">
        <authorList>
            <person name="Henke P."/>
        </authorList>
    </citation>
    <scope>NUCLEOTIDE SEQUENCE [LARGE SCALE GENOMIC DNA]</scope>
    <source>
        <strain evidence="2">Phe10_nw2017</strain>
    </source>
</reference>
<feature type="compositionally biased region" description="Basic and acidic residues" evidence="1">
    <location>
        <begin position="249"/>
        <end position="261"/>
    </location>
</feature>
<accession>A0A5C6MBQ9</accession>
<evidence type="ECO:0000256" key="1">
    <source>
        <dbReference type="SAM" id="MobiDB-lite"/>
    </source>
</evidence>
<reference evidence="2 3" key="1">
    <citation type="submission" date="2019-08" db="EMBL/GenBank/DDBJ databases">
        <title>100 year-old enigma solved: identification of Planctomyces bekefii, the type genus and species of the phylum Planctomycetes.</title>
        <authorList>
            <person name="Svetlana D.N."/>
            <person name="Overmann J."/>
        </authorList>
    </citation>
    <scope>NUCLEOTIDE SEQUENCE [LARGE SCALE GENOMIC DNA]</scope>
    <source>
        <strain evidence="2">Phe10_nw2017</strain>
    </source>
</reference>
<evidence type="ECO:0000313" key="3">
    <source>
        <dbReference type="Proteomes" id="UP000321083"/>
    </source>
</evidence>
<evidence type="ECO:0000313" key="2">
    <source>
        <dbReference type="EMBL" id="TWW12300.1"/>
    </source>
</evidence>
<organism evidence="2 3">
    <name type="scientific">Planctomyces bekefii</name>
    <dbReference type="NCBI Taxonomy" id="1653850"/>
    <lineage>
        <taxon>Bacteria</taxon>
        <taxon>Pseudomonadati</taxon>
        <taxon>Planctomycetota</taxon>
        <taxon>Planctomycetia</taxon>
        <taxon>Planctomycetales</taxon>
        <taxon>Planctomycetaceae</taxon>
        <taxon>Planctomyces</taxon>
    </lineage>
</organism>
<dbReference type="EMBL" id="SRHE01000020">
    <property type="protein sequence ID" value="TWW12300.1"/>
    <property type="molecule type" value="Genomic_DNA"/>
</dbReference>
<comment type="caution">
    <text evidence="2">The sequence shown here is derived from an EMBL/GenBank/DDBJ whole genome shotgun (WGS) entry which is preliminary data.</text>
</comment>
<proteinExistence type="predicted"/>
<protein>
    <submittedName>
        <fullName evidence="2">Uncharacterized protein</fullName>
    </submittedName>
</protein>
<sequence>MNRWTAAGLLGTLLLVPGCGTMGLMTRSSYSTIRDPFLEGSEDPTAGDGGAVVSGDLAGRVAVDADPAGPAPLPGASGRARLDSFESSSGGPAGATASTGPAAATAVYPGEGESGEAVLQTMKGPALAGFLRTGRTPDGRTGAAVIGDSGAGVRSRTSGGSGDAALELPRAAALVRQSPAAEAAAMTAVSSEVDGFSSFLAGSPGPAAAAGSPAAAEDFSEFANRRQAEWKQKAAGKSGVVQTSAVADGKVESGTRSERMKTLPAQPAGKASELNPFEDLPAFDTVEGSAQQQSGAATFDETFGGKADWKPAEFEP</sequence>
<keyword evidence="3" id="KW-1185">Reference proteome</keyword>
<feature type="region of interest" description="Disordered" evidence="1">
    <location>
        <begin position="63"/>
        <end position="108"/>
    </location>
</feature>
<feature type="region of interest" description="Disordered" evidence="1">
    <location>
        <begin position="133"/>
        <end position="162"/>
    </location>
</feature>
<gene>
    <name evidence="2" type="ORF">E3A20_02070</name>
</gene>